<evidence type="ECO:0000256" key="1">
    <source>
        <dbReference type="SAM" id="MobiDB-lite"/>
    </source>
</evidence>
<organism evidence="2">
    <name type="scientific">Selaginella lepidophylla</name>
    <name type="common">Resurrection plant</name>
    <name type="synonym">Lycopodium lepidophyllum</name>
    <dbReference type="NCBI Taxonomy" id="59777"/>
    <lineage>
        <taxon>Eukaryota</taxon>
        <taxon>Viridiplantae</taxon>
        <taxon>Streptophyta</taxon>
        <taxon>Embryophyta</taxon>
        <taxon>Tracheophyta</taxon>
        <taxon>Lycopodiopsida</taxon>
        <taxon>Selaginellales</taxon>
        <taxon>Selaginellaceae</taxon>
        <taxon>Selaginella</taxon>
    </lineage>
</organism>
<evidence type="ECO:0000313" key="2">
    <source>
        <dbReference type="EMBL" id="AAB57844.1"/>
    </source>
</evidence>
<protein>
    <submittedName>
        <fullName evidence="2">MAP kinase-like protein</fullName>
    </submittedName>
</protein>
<name>O04285_SELLP</name>
<feature type="compositionally biased region" description="Basic and acidic residues" evidence="1">
    <location>
        <begin position="104"/>
        <end position="114"/>
    </location>
</feature>
<proteinExistence type="evidence at transcript level"/>
<reference evidence="2" key="1">
    <citation type="submission" date="1997-04" db="EMBL/GenBank/DDBJ databases">
        <authorList>
            <person name="Choi D.-W."/>
            <person name="Close T.J."/>
            <person name="Iturriaga G."/>
        </authorList>
    </citation>
    <scope>NUCLEOTIDE SEQUENCE</scope>
</reference>
<keyword evidence="2" id="KW-0808">Transferase</keyword>
<dbReference type="AlphaFoldDB" id="O04285"/>
<feature type="non-terminal residue" evidence="2">
    <location>
        <position position="1"/>
    </location>
</feature>
<dbReference type="EMBL" id="U96717">
    <property type="protein sequence ID" value="AAB57844.1"/>
    <property type="molecule type" value="mRNA"/>
</dbReference>
<feature type="region of interest" description="Disordered" evidence="1">
    <location>
        <begin position="67"/>
        <end position="150"/>
    </location>
</feature>
<accession>O04285</accession>
<gene>
    <name evidence="2" type="primary">SDhn-6f</name>
</gene>
<dbReference type="GO" id="GO:0016301">
    <property type="term" value="F:kinase activity"/>
    <property type="evidence" value="ECO:0007669"/>
    <property type="project" value="UniProtKB-KW"/>
</dbReference>
<feature type="compositionally biased region" description="Polar residues" evidence="1">
    <location>
        <begin position="88"/>
        <end position="98"/>
    </location>
</feature>
<feature type="compositionally biased region" description="Low complexity" evidence="1">
    <location>
        <begin position="115"/>
        <end position="130"/>
    </location>
</feature>
<keyword evidence="2" id="KW-0418">Kinase</keyword>
<sequence>TKMEFEFERRRISKDDVRELIYREILEYHPQMLKEYLSGSEHINFMYPSAVDQFKRQFAQLEEVYGKGSGTNAPVERHHASLPRPATVYSNTTATADCTSACPPKDRDYREEPKQQQSQERSSTSTKTSTMPQKAFQAAKPGKVVNSGSGVSVVTRDSVDARRLVKSASISSSLQHVYSYGRRTFSKADRDDNSKKDNASEFVAVQPKAETKGIGMTTRKVAAVQNGRTY</sequence>